<dbReference type="EMBL" id="ACCH01000126">
    <property type="protein sequence ID" value="EEF90984.1"/>
    <property type="molecule type" value="Genomic_DNA"/>
</dbReference>
<organism evidence="2 3">
    <name type="scientific">Bacteroides cellulosilyticus DSM 14838</name>
    <dbReference type="NCBI Taxonomy" id="537012"/>
    <lineage>
        <taxon>Bacteria</taxon>
        <taxon>Pseudomonadati</taxon>
        <taxon>Bacteroidota</taxon>
        <taxon>Bacteroidia</taxon>
        <taxon>Bacteroidales</taxon>
        <taxon>Bacteroidaceae</taxon>
        <taxon>Bacteroides</taxon>
    </lineage>
</organism>
<dbReference type="PANTHER" id="PTHR33408:SF2">
    <property type="entry name" value="TRANSPOSASE DDE DOMAIN-CONTAINING PROTEIN"/>
    <property type="match status" value="1"/>
</dbReference>
<reference evidence="2 3" key="1">
    <citation type="submission" date="2008-12" db="EMBL/GenBank/DDBJ databases">
        <authorList>
            <person name="Fulton L."/>
            <person name="Clifton S."/>
            <person name="Fulton B."/>
            <person name="Xu J."/>
            <person name="Minx P."/>
            <person name="Pepin K.H."/>
            <person name="Johnson M."/>
            <person name="Bhonagiri V."/>
            <person name="Nash W.E."/>
            <person name="Mardis E.R."/>
            <person name="Wilson R.K."/>
        </authorList>
    </citation>
    <scope>NUCLEOTIDE SEQUENCE [LARGE SCALE GENOMIC DNA]</scope>
    <source>
        <strain evidence="2 3">DSM 14838</strain>
    </source>
</reference>
<protein>
    <recommendedName>
        <fullName evidence="4">Transposase IS4-like domain-containing protein</fullName>
    </recommendedName>
</protein>
<dbReference type="HOGENOM" id="CLU_1648711_0_0_10"/>
<dbReference type="PANTHER" id="PTHR33408">
    <property type="entry name" value="TRANSPOSASE"/>
    <property type="match status" value="1"/>
</dbReference>
<evidence type="ECO:0000256" key="1">
    <source>
        <dbReference type="SAM" id="MobiDB-lite"/>
    </source>
</evidence>
<sequence length="160" mass="18225">MKEDEMNNGQTKPGYNLQIGIENLFILDFGLFQSPGDTFTMVPFFKSFFERYRKLPGIGVADSSYGSEENYRFMEEAGIAAYVKYNWFLVNSACTMNPTCSVRNLYIIMPKGTIMSARWDSTWNALAQHDRRREADMLPKAHATRPDAVRDPASGKLLQS</sequence>
<feature type="region of interest" description="Disordered" evidence="1">
    <location>
        <begin position="136"/>
        <end position="160"/>
    </location>
</feature>
<dbReference type="AlphaFoldDB" id="E2NAU1"/>
<proteinExistence type="predicted"/>
<feature type="compositionally biased region" description="Basic and acidic residues" evidence="1">
    <location>
        <begin position="136"/>
        <end position="150"/>
    </location>
</feature>
<dbReference type="Proteomes" id="UP000003711">
    <property type="component" value="Unassembled WGS sequence"/>
</dbReference>
<evidence type="ECO:0000313" key="2">
    <source>
        <dbReference type="EMBL" id="EEF90984.1"/>
    </source>
</evidence>
<accession>E2NAU1</accession>
<evidence type="ECO:0008006" key="4">
    <source>
        <dbReference type="Google" id="ProtNLM"/>
    </source>
</evidence>
<evidence type="ECO:0000313" key="3">
    <source>
        <dbReference type="Proteomes" id="UP000003711"/>
    </source>
</evidence>
<gene>
    <name evidence="2" type="ORF">BACCELL_01397</name>
</gene>
<name>E2NAU1_9BACE</name>
<reference evidence="2 3" key="2">
    <citation type="submission" date="2009-01" db="EMBL/GenBank/DDBJ databases">
        <title>Draft genome sequence of Bacteroides cellulosilyticus (DSM 14838).</title>
        <authorList>
            <person name="Sudarsanam P."/>
            <person name="Ley R."/>
            <person name="Guruge J."/>
            <person name="Turnbaugh P.J."/>
            <person name="Mahowald M."/>
            <person name="Liep D."/>
            <person name="Gordon J."/>
        </authorList>
    </citation>
    <scope>NUCLEOTIDE SEQUENCE [LARGE SCALE GENOMIC DNA]</scope>
    <source>
        <strain evidence="2 3">DSM 14838</strain>
    </source>
</reference>
<comment type="caution">
    <text evidence="2">The sequence shown here is derived from an EMBL/GenBank/DDBJ whole genome shotgun (WGS) entry which is preliminary data.</text>
</comment>